<protein>
    <submittedName>
        <fullName evidence="2">Uncharacterized protein</fullName>
    </submittedName>
</protein>
<dbReference type="AlphaFoldDB" id="A0A5C6ZSY1"/>
<gene>
    <name evidence="2" type="ORF">ES724_09670</name>
</gene>
<evidence type="ECO:0000313" key="3">
    <source>
        <dbReference type="Proteomes" id="UP000321367"/>
    </source>
</evidence>
<accession>A0A5C6ZSY1</accession>
<dbReference type="Proteomes" id="UP000321367">
    <property type="component" value="Unassembled WGS sequence"/>
</dbReference>
<organism evidence="2 3">
    <name type="scientific">Gillisia hiemivivida</name>
    <dbReference type="NCBI Taxonomy" id="291190"/>
    <lineage>
        <taxon>Bacteria</taxon>
        <taxon>Pseudomonadati</taxon>
        <taxon>Bacteroidota</taxon>
        <taxon>Flavobacteriia</taxon>
        <taxon>Flavobacteriales</taxon>
        <taxon>Flavobacteriaceae</taxon>
        <taxon>Gillisia</taxon>
    </lineage>
</organism>
<dbReference type="RefSeq" id="WP_146932491.1">
    <property type="nucleotide sequence ID" value="NZ_CBCSHZ010000013.1"/>
</dbReference>
<keyword evidence="1" id="KW-0472">Membrane</keyword>
<reference evidence="2 3" key="1">
    <citation type="submission" date="2019-08" db="EMBL/GenBank/DDBJ databases">
        <title>Genome sequence of Gillisia hiemivivida IC154 (type strain).</title>
        <authorList>
            <person name="Bowman J.P."/>
        </authorList>
    </citation>
    <scope>NUCLEOTIDE SEQUENCE [LARGE SCALE GENOMIC DNA]</scope>
    <source>
        <strain evidence="2 3">IC154</strain>
    </source>
</reference>
<dbReference type="OrthoDB" id="840179at2"/>
<evidence type="ECO:0000313" key="2">
    <source>
        <dbReference type="EMBL" id="TXD93477.1"/>
    </source>
</evidence>
<proteinExistence type="predicted"/>
<keyword evidence="3" id="KW-1185">Reference proteome</keyword>
<dbReference type="EMBL" id="VORY01000010">
    <property type="protein sequence ID" value="TXD93477.1"/>
    <property type="molecule type" value="Genomic_DNA"/>
</dbReference>
<name>A0A5C6ZSY1_9FLAO</name>
<feature type="transmembrane region" description="Helical" evidence="1">
    <location>
        <begin position="5"/>
        <end position="23"/>
    </location>
</feature>
<feature type="transmembrane region" description="Helical" evidence="1">
    <location>
        <begin position="29"/>
        <end position="47"/>
    </location>
</feature>
<keyword evidence="1" id="KW-1133">Transmembrane helix</keyword>
<comment type="caution">
    <text evidence="2">The sequence shown here is derived from an EMBL/GenBank/DDBJ whole genome shotgun (WGS) entry which is preliminary data.</text>
</comment>
<keyword evidence="1" id="KW-0812">Transmembrane</keyword>
<evidence type="ECO:0000256" key="1">
    <source>
        <dbReference type="SAM" id="Phobius"/>
    </source>
</evidence>
<sequence length="82" mass="10040">MRNIYLYYIAILAPLAFLLYFMRTDQLNSWVLILGIIVYSIVYRTYIDGLRLVSKGFIERSDIWKMAYNGRRFQYFKELYFK</sequence>